<accession>A0A9Q3PIP2</accession>
<feature type="compositionally biased region" description="Basic and acidic residues" evidence="1">
    <location>
        <begin position="106"/>
        <end position="115"/>
    </location>
</feature>
<dbReference type="EMBL" id="AVOT02071657">
    <property type="protein sequence ID" value="MBW0561877.1"/>
    <property type="molecule type" value="Genomic_DNA"/>
</dbReference>
<name>A0A9Q3PIP2_9BASI</name>
<feature type="compositionally biased region" description="Basic and acidic residues" evidence="1">
    <location>
        <begin position="73"/>
        <end position="82"/>
    </location>
</feature>
<gene>
    <name evidence="2" type="ORF">O181_101592</name>
</gene>
<dbReference type="AlphaFoldDB" id="A0A9Q3PIP2"/>
<organism evidence="2 3">
    <name type="scientific">Austropuccinia psidii MF-1</name>
    <dbReference type="NCBI Taxonomy" id="1389203"/>
    <lineage>
        <taxon>Eukaryota</taxon>
        <taxon>Fungi</taxon>
        <taxon>Dikarya</taxon>
        <taxon>Basidiomycota</taxon>
        <taxon>Pucciniomycotina</taxon>
        <taxon>Pucciniomycetes</taxon>
        <taxon>Pucciniales</taxon>
        <taxon>Sphaerophragmiaceae</taxon>
        <taxon>Austropuccinia</taxon>
    </lineage>
</organism>
<evidence type="ECO:0000313" key="3">
    <source>
        <dbReference type="Proteomes" id="UP000765509"/>
    </source>
</evidence>
<reference evidence="2" key="1">
    <citation type="submission" date="2021-03" db="EMBL/GenBank/DDBJ databases">
        <title>Draft genome sequence of rust myrtle Austropuccinia psidii MF-1, a brazilian biotype.</title>
        <authorList>
            <person name="Quecine M.C."/>
            <person name="Pachon D.M.R."/>
            <person name="Bonatelli M.L."/>
            <person name="Correr F.H."/>
            <person name="Franceschini L.M."/>
            <person name="Leite T.F."/>
            <person name="Margarido G.R.A."/>
            <person name="Almeida C.A."/>
            <person name="Ferrarezi J.A."/>
            <person name="Labate C.A."/>
        </authorList>
    </citation>
    <scope>NUCLEOTIDE SEQUENCE</scope>
    <source>
        <strain evidence="2">MF-1</strain>
    </source>
</reference>
<protein>
    <submittedName>
        <fullName evidence="2">Uncharacterized protein</fullName>
    </submittedName>
</protein>
<comment type="caution">
    <text evidence="2">The sequence shown here is derived from an EMBL/GenBank/DDBJ whole genome shotgun (WGS) entry which is preliminary data.</text>
</comment>
<feature type="compositionally biased region" description="Polar residues" evidence="1">
    <location>
        <begin position="1"/>
        <end position="11"/>
    </location>
</feature>
<keyword evidence="3" id="KW-1185">Reference proteome</keyword>
<proteinExistence type="predicted"/>
<dbReference type="Proteomes" id="UP000765509">
    <property type="component" value="Unassembled WGS sequence"/>
</dbReference>
<feature type="compositionally biased region" description="Polar residues" evidence="1">
    <location>
        <begin position="93"/>
        <end position="105"/>
    </location>
</feature>
<evidence type="ECO:0000313" key="2">
    <source>
        <dbReference type="EMBL" id="MBW0561877.1"/>
    </source>
</evidence>
<feature type="compositionally biased region" description="Polar residues" evidence="1">
    <location>
        <begin position="34"/>
        <end position="49"/>
    </location>
</feature>
<sequence>MTTRRGSQYSIQKYGDGFRSKIDPSKGNRKGQFPSGTESKQGSARSQRQVPEIPIISDSDSELSINNSNRYKSHSEGSDRHINKPLNEVIPSLQAQRLENVSTNKPRSDKVWEHP</sequence>
<evidence type="ECO:0000256" key="1">
    <source>
        <dbReference type="SAM" id="MobiDB-lite"/>
    </source>
</evidence>
<feature type="region of interest" description="Disordered" evidence="1">
    <location>
        <begin position="1"/>
        <end position="115"/>
    </location>
</feature>
<feature type="compositionally biased region" description="Basic and acidic residues" evidence="1">
    <location>
        <begin position="16"/>
        <end position="26"/>
    </location>
</feature>